<dbReference type="Proteomes" id="UP000652761">
    <property type="component" value="Unassembled WGS sequence"/>
</dbReference>
<reference evidence="4" key="1">
    <citation type="submission" date="2017-07" db="EMBL/GenBank/DDBJ databases">
        <title>Taro Niue Genome Assembly and Annotation.</title>
        <authorList>
            <person name="Atibalentja N."/>
            <person name="Keating K."/>
            <person name="Fields C.J."/>
        </authorList>
    </citation>
    <scope>NUCLEOTIDE SEQUENCE</scope>
    <source>
        <strain evidence="4">Niue_2</strain>
        <tissue evidence="4">Leaf</tissue>
    </source>
</reference>
<sequence>MGGSREFSVTVRRREVVAAALPLQEHWLPLSNLDLLLPSVDVGVFFCYKKSTAAKLRSHTATWQQQQQLMGVLKRSLAQVLVTYYPFAGEVVLNLAGEPELLCNNRGVDFIEAQADVELANLRLHNPDESVDKKLVPVKKDGVLCIQATALKCGGLVVACSFDHRVADAHSANMFFVSWAEAAQSRPISFVPSFRRSLLSPRRPGYYDESIDDLFVPLSSLPPPPSNKVDAATYDPSYVNRIYYIVVDDIARIHAVASACGTCKWTTLEAFTAYLWWILGGSRDAGSTCSMGVVVDGRPRLQSCSSMDTYFGNVLSIPYATLAAEELREMNLKEVADAVHACVALASTREHFLELIDWVEAHRPEPALARIYAVGGGNNGGGDTAVVVSSGRRFPVEKVDFGWGKPAFGSYHFPWGGGAGYVMPMPSTRGDGNWVVYVHLPGRLVEVLEAVAGDVFRPITADYLGFDYLSTIEMT</sequence>
<protein>
    <submittedName>
        <fullName evidence="4">Uncharacterized protein</fullName>
    </submittedName>
</protein>
<dbReference type="EMBL" id="NMUH01001565">
    <property type="protein sequence ID" value="MQL93460.1"/>
    <property type="molecule type" value="Genomic_DNA"/>
</dbReference>
<evidence type="ECO:0000256" key="1">
    <source>
        <dbReference type="ARBA" id="ARBA00009861"/>
    </source>
</evidence>
<name>A0A843VIJ5_COLES</name>
<keyword evidence="3" id="KW-0012">Acyltransferase</keyword>
<gene>
    <name evidence="4" type="ORF">Taro_026105</name>
</gene>
<comment type="caution">
    <text evidence="4">The sequence shown here is derived from an EMBL/GenBank/DDBJ whole genome shotgun (WGS) entry which is preliminary data.</text>
</comment>
<dbReference type="PANTHER" id="PTHR31642">
    <property type="entry name" value="TRICHOTHECENE 3-O-ACETYLTRANSFERASE"/>
    <property type="match status" value="1"/>
</dbReference>
<evidence type="ECO:0000256" key="2">
    <source>
        <dbReference type="ARBA" id="ARBA00022679"/>
    </source>
</evidence>
<dbReference type="OrthoDB" id="1862401at2759"/>
<dbReference type="InterPro" id="IPR050317">
    <property type="entry name" value="Plant_Fungal_Acyltransferase"/>
</dbReference>
<dbReference type="Gene3D" id="3.30.559.10">
    <property type="entry name" value="Chloramphenicol acetyltransferase-like domain"/>
    <property type="match status" value="2"/>
</dbReference>
<proteinExistence type="inferred from homology"/>
<evidence type="ECO:0000313" key="4">
    <source>
        <dbReference type="EMBL" id="MQL93460.1"/>
    </source>
</evidence>
<dbReference type="GO" id="GO:0016747">
    <property type="term" value="F:acyltransferase activity, transferring groups other than amino-acyl groups"/>
    <property type="evidence" value="ECO:0007669"/>
    <property type="project" value="TreeGrafter"/>
</dbReference>
<evidence type="ECO:0000313" key="5">
    <source>
        <dbReference type="Proteomes" id="UP000652761"/>
    </source>
</evidence>
<evidence type="ECO:0000256" key="3">
    <source>
        <dbReference type="ARBA" id="ARBA00023315"/>
    </source>
</evidence>
<dbReference type="Pfam" id="PF02458">
    <property type="entry name" value="Transferase"/>
    <property type="match status" value="1"/>
</dbReference>
<dbReference type="AlphaFoldDB" id="A0A843VIJ5"/>
<comment type="similarity">
    <text evidence="1">Belongs to the plant acyltransferase family.</text>
</comment>
<accession>A0A843VIJ5</accession>
<dbReference type="PANTHER" id="PTHR31642:SF266">
    <property type="entry name" value="HXXXD-TYPE ACYL-TRANSFERASE FAMILY PROTEIN"/>
    <property type="match status" value="1"/>
</dbReference>
<keyword evidence="2" id="KW-0808">Transferase</keyword>
<dbReference type="InterPro" id="IPR023213">
    <property type="entry name" value="CAT-like_dom_sf"/>
</dbReference>
<keyword evidence="5" id="KW-1185">Reference proteome</keyword>
<organism evidence="4 5">
    <name type="scientific">Colocasia esculenta</name>
    <name type="common">Wild taro</name>
    <name type="synonym">Arum esculentum</name>
    <dbReference type="NCBI Taxonomy" id="4460"/>
    <lineage>
        <taxon>Eukaryota</taxon>
        <taxon>Viridiplantae</taxon>
        <taxon>Streptophyta</taxon>
        <taxon>Embryophyta</taxon>
        <taxon>Tracheophyta</taxon>
        <taxon>Spermatophyta</taxon>
        <taxon>Magnoliopsida</taxon>
        <taxon>Liliopsida</taxon>
        <taxon>Araceae</taxon>
        <taxon>Aroideae</taxon>
        <taxon>Colocasieae</taxon>
        <taxon>Colocasia</taxon>
    </lineage>
</organism>